<feature type="compositionally biased region" description="Polar residues" evidence="1">
    <location>
        <begin position="566"/>
        <end position="576"/>
    </location>
</feature>
<feature type="chain" id="PRO_5043755008" description="PA14 domain-containing protein" evidence="2">
    <location>
        <begin position="23"/>
        <end position="914"/>
    </location>
</feature>
<organism evidence="3 4">
    <name type="scientific">Apatococcus lobatus</name>
    <dbReference type="NCBI Taxonomy" id="904363"/>
    <lineage>
        <taxon>Eukaryota</taxon>
        <taxon>Viridiplantae</taxon>
        <taxon>Chlorophyta</taxon>
        <taxon>core chlorophytes</taxon>
        <taxon>Trebouxiophyceae</taxon>
        <taxon>Chlorellales</taxon>
        <taxon>Chlorellaceae</taxon>
        <taxon>Apatococcus</taxon>
    </lineage>
</organism>
<evidence type="ECO:0000256" key="1">
    <source>
        <dbReference type="SAM" id="MobiDB-lite"/>
    </source>
</evidence>
<evidence type="ECO:0000313" key="3">
    <source>
        <dbReference type="EMBL" id="KAK9819208.1"/>
    </source>
</evidence>
<protein>
    <recommendedName>
        <fullName evidence="5">PA14 domain-containing protein</fullName>
    </recommendedName>
</protein>
<dbReference type="Proteomes" id="UP001438707">
    <property type="component" value="Unassembled WGS sequence"/>
</dbReference>
<evidence type="ECO:0000256" key="2">
    <source>
        <dbReference type="SAM" id="SignalP"/>
    </source>
</evidence>
<dbReference type="EMBL" id="JALJOS010000049">
    <property type="protein sequence ID" value="KAK9819208.1"/>
    <property type="molecule type" value="Genomic_DNA"/>
</dbReference>
<accession>A0AAW1QC84</accession>
<feature type="signal peptide" evidence="2">
    <location>
        <begin position="1"/>
        <end position="22"/>
    </location>
</feature>
<sequence length="914" mass="96939">MAGLARLVAAVLLPSLLGQAMANDLLVACPMQLTTTVKRLSIESYEPVNQQESTGTNFISWLYTDVSNTTSANCTKGTRNELTEGETQEIPGTSVQITRIMDELNVTSGSETGMLYINETSNVTVCSAGKLYIIEIVDDGEVTGQVTINSNTSCIGTNAAAMESMLGASNPSPSVSKLWAASAGIPLPSGFTLPAVAPATATGAAACTGQPDGYGTGLTAQFYNLEYPANSTIRTPFPLDFMGSSDFTRCDCPSHETVNTSWPGYPSLPDGQYINNYGVNMTGQFLVSRPSSGVIGETPEIYPAASDYHLICLQHDDSAQMIVDGISYYESESPVAEIAGYKQYCEPIQLAPGYHDLELQYGKSPLSTASTFKFFVINAEQVNTVVLNGQSTYDIQWQGQGQPITHSYPIPLTHSKPHLQSIPQPHTHSISHVFPITHPIPHIQPITLTHPPITHAISHFQPIPKPHTHPISHCHPFTNPIAHFHTIPQPHSKPHTNTQSIPNICQPGQLFQSAPALTSQGFSIPSVYNHQPYAKQPHNGKAFTPSATPQQKYGCARCGVQRASKVPSSTSFSQSMEPAAANSPNSPPPSPIATAASPQTPSPTLAPPTTFAPQAAAPGPSQPACTFATAPVASFTQIATSGGDYVQVEAAFSIGFLGPAGSRLSMFAQLNSSAAGVTPVTAMSMVPTTTIGNQQFFNLNFTSAINDPFTCLQTIFNMSGSFLAYTADNQICASQAFNTSTIYCNQPVCNMYATDMAFRGSEGLVTSRDSALVVLACTQEVTICEDCFTVTGPRNPSLAFFNQVDGSNSTYQLMVGWEPTYRGGITLGLQSSRASPQCSLDLAQPICQYDSVADVAPLSFSVDTNVQVMASAFRILYACSGPQCSLAGGTLPTYDGTPAVGAMGSSNANLGLGR</sequence>
<dbReference type="AlphaFoldDB" id="A0AAW1QC84"/>
<comment type="caution">
    <text evidence="3">The sequence shown here is derived from an EMBL/GenBank/DDBJ whole genome shotgun (WGS) entry which is preliminary data.</text>
</comment>
<evidence type="ECO:0000313" key="4">
    <source>
        <dbReference type="Proteomes" id="UP001438707"/>
    </source>
</evidence>
<feature type="region of interest" description="Disordered" evidence="1">
    <location>
        <begin position="566"/>
        <end position="618"/>
    </location>
</feature>
<gene>
    <name evidence="3" type="ORF">WJX74_004731</name>
</gene>
<keyword evidence="4" id="KW-1185">Reference proteome</keyword>
<proteinExistence type="predicted"/>
<feature type="compositionally biased region" description="Low complexity" evidence="1">
    <location>
        <begin position="607"/>
        <end position="618"/>
    </location>
</feature>
<keyword evidence="2" id="KW-0732">Signal</keyword>
<name>A0AAW1QC84_9CHLO</name>
<reference evidence="3 4" key="1">
    <citation type="journal article" date="2024" name="Nat. Commun.">
        <title>Phylogenomics reveals the evolutionary origins of lichenization in chlorophyte algae.</title>
        <authorList>
            <person name="Puginier C."/>
            <person name="Libourel C."/>
            <person name="Otte J."/>
            <person name="Skaloud P."/>
            <person name="Haon M."/>
            <person name="Grisel S."/>
            <person name="Petersen M."/>
            <person name="Berrin J.G."/>
            <person name="Delaux P.M."/>
            <person name="Dal Grande F."/>
            <person name="Keller J."/>
        </authorList>
    </citation>
    <scope>NUCLEOTIDE SEQUENCE [LARGE SCALE GENOMIC DNA]</scope>
    <source>
        <strain evidence="3 4">SAG 2145</strain>
    </source>
</reference>
<evidence type="ECO:0008006" key="5">
    <source>
        <dbReference type="Google" id="ProtNLM"/>
    </source>
</evidence>